<dbReference type="PANTHER" id="PTHR30446:SF0">
    <property type="entry name" value="RECOMBINATION PROTEIN RECR"/>
    <property type="match status" value="1"/>
</dbReference>
<dbReference type="Gene3D" id="6.10.250.240">
    <property type="match status" value="1"/>
</dbReference>
<feature type="zinc finger region" description="C4-type" evidence="1">
    <location>
        <begin position="58"/>
        <end position="73"/>
    </location>
</feature>
<dbReference type="EMBL" id="WMQE01000049">
    <property type="protein sequence ID" value="MTK22680.1"/>
    <property type="molecule type" value="Genomic_DNA"/>
</dbReference>
<dbReference type="SMART" id="SM00493">
    <property type="entry name" value="TOPRIM"/>
    <property type="match status" value="1"/>
</dbReference>
<dbReference type="OrthoDB" id="9802672at2"/>
<dbReference type="RefSeq" id="WP_006783975.1">
    <property type="nucleotide sequence ID" value="NZ_CABJBH010000015.1"/>
</dbReference>
<dbReference type="Pfam" id="PF02132">
    <property type="entry name" value="RecR_ZnF"/>
    <property type="match status" value="1"/>
</dbReference>
<keyword evidence="1" id="KW-0227">DNA damage</keyword>
<proteinExistence type="inferred from homology"/>
<keyword evidence="1" id="KW-0479">Metal-binding</keyword>
<dbReference type="HAMAP" id="MF_00017">
    <property type="entry name" value="RecR"/>
    <property type="match status" value="1"/>
</dbReference>
<comment type="function">
    <text evidence="1">May play a role in DNA repair. It seems to be involved in an RecBC-independent recombinational process of DNA repair. It may act with RecF and RecO.</text>
</comment>
<dbReference type="PROSITE" id="PS50880">
    <property type="entry name" value="TOPRIM"/>
    <property type="match status" value="1"/>
</dbReference>
<dbReference type="GO" id="GO:0008270">
    <property type="term" value="F:zinc ion binding"/>
    <property type="evidence" value="ECO:0007669"/>
    <property type="project" value="UniProtKB-KW"/>
</dbReference>
<protein>
    <recommendedName>
        <fullName evidence="1">Recombination protein RecR</fullName>
    </recommendedName>
</protein>
<dbReference type="Gene3D" id="1.10.8.420">
    <property type="entry name" value="RecR Domain 1"/>
    <property type="match status" value="1"/>
</dbReference>
<dbReference type="CDD" id="cd01025">
    <property type="entry name" value="TOPRIM_recR"/>
    <property type="match status" value="1"/>
</dbReference>
<sequence>MQYPQPITKLIESLSKLPGIGNKTAERLAFYVISSMKEDDVTTFAKALIDSKRQLFKCPICGHITDTDPCSICSDSHRDRSLIAVVQDPKDVIAIERMRGFKGLYHVLNGVLSPLDGMGPEDIGIPALIERLKDENVKELILALSATLEGDATSQYIAKLLKNTDVKVTRIARGLEMGRSIEYADEVTLIRALEGRRELF</sequence>
<dbReference type="InterPro" id="IPR034137">
    <property type="entry name" value="TOPRIM_RecR"/>
</dbReference>
<dbReference type="Pfam" id="PF21175">
    <property type="entry name" value="RecR_C"/>
    <property type="match status" value="1"/>
</dbReference>
<evidence type="ECO:0000313" key="3">
    <source>
        <dbReference type="Proteomes" id="UP000487649"/>
    </source>
</evidence>
<comment type="similarity">
    <text evidence="1">Belongs to the RecR family.</text>
</comment>
<dbReference type="Pfam" id="PF21176">
    <property type="entry name" value="RecR_HhH"/>
    <property type="match status" value="1"/>
</dbReference>
<evidence type="ECO:0000256" key="1">
    <source>
        <dbReference type="HAMAP-Rule" id="MF_00017"/>
    </source>
</evidence>
<comment type="caution">
    <text evidence="2">The sequence shown here is derived from an EMBL/GenBank/DDBJ whole genome shotgun (WGS) entry which is preliminary data.</text>
</comment>
<dbReference type="NCBIfam" id="TIGR00615">
    <property type="entry name" value="recR"/>
    <property type="match status" value="1"/>
</dbReference>
<reference evidence="2 3" key="1">
    <citation type="journal article" date="2019" name="Nat. Med.">
        <title>A library of human gut bacterial isolates paired with longitudinal multiomics data enables mechanistic microbiome research.</title>
        <authorList>
            <person name="Poyet M."/>
            <person name="Groussin M."/>
            <person name="Gibbons S.M."/>
            <person name="Avila-Pacheco J."/>
            <person name="Jiang X."/>
            <person name="Kearney S.M."/>
            <person name="Perrotta A.R."/>
            <person name="Berdy B."/>
            <person name="Zhao S."/>
            <person name="Lieberman T.D."/>
            <person name="Swanson P.K."/>
            <person name="Smith M."/>
            <person name="Roesemann S."/>
            <person name="Alexander J.E."/>
            <person name="Rich S.A."/>
            <person name="Livny J."/>
            <person name="Vlamakis H."/>
            <person name="Clish C."/>
            <person name="Bullock K."/>
            <person name="Deik A."/>
            <person name="Scott J."/>
            <person name="Pierce K.A."/>
            <person name="Xavier R.J."/>
            <person name="Alm E.J."/>
        </authorList>
    </citation>
    <scope>NUCLEOTIDE SEQUENCE [LARGE SCALE GENOMIC DNA]</scope>
    <source>
        <strain evidence="2 3">BIOML-A198</strain>
    </source>
</reference>
<dbReference type="SUPFAM" id="SSF111304">
    <property type="entry name" value="Recombination protein RecR"/>
    <property type="match status" value="1"/>
</dbReference>
<dbReference type="Gene3D" id="3.30.60.80">
    <property type="match status" value="1"/>
</dbReference>
<evidence type="ECO:0000313" key="2">
    <source>
        <dbReference type="EMBL" id="MTK22680.1"/>
    </source>
</evidence>
<dbReference type="InterPro" id="IPR023627">
    <property type="entry name" value="Rcmb_RecR"/>
</dbReference>
<keyword evidence="1" id="KW-0234">DNA repair</keyword>
<accession>A0A173TGF1</accession>
<organism evidence="2 3">
    <name type="scientific">Turicibacter sanguinis</name>
    <dbReference type="NCBI Taxonomy" id="154288"/>
    <lineage>
        <taxon>Bacteria</taxon>
        <taxon>Bacillati</taxon>
        <taxon>Bacillota</taxon>
        <taxon>Erysipelotrichia</taxon>
        <taxon>Erysipelotrichales</taxon>
        <taxon>Turicibacteraceae</taxon>
        <taxon>Turicibacter</taxon>
    </lineage>
</organism>
<dbReference type="Pfam" id="PF13662">
    <property type="entry name" value="Toprim_4"/>
    <property type="match status" value="1"/>
</dbReference>
<keyword evidence="1" id="KW-0233">DNA recombination</keyword>
<name>A0A173TGF1_9FIRM</name>
<dbReference type="Gene3D" id="3.40.1360.10">
    <property type="match status" value="1"/>
</dbReference>
<keyword evidence="1" id="KW-0862">Zinc</keyword>
<dbReference type="GO" id="GO:0006310">
    <property type="term" value="P:DNA recombination"/>
    <property type="evidence" value="ECO:0007669"/>
    <property type="project" value="UniProtKB-UniRule"/>
</dbReference>
<dbReference type="Proteomes" id="UP000487649">
    <property type="component" value="Unassembled WGS sequence"/>
</dbReference>
<dbReference type="PROSITE" id="PS01300">
    <property type="entry name" value="RECR"/>
    <property type="match status" value="1"/>
</dbReference>
<dbReference type="PANTHER" id="PTHR30446">
    <property type="entry name" value="RECOMBINATION PROTEIN RECR"/>
    <property type="match status" value="1"/>
</dbReference>
<dbReference type="GO" id="GO:0003677">
    <property type="term" value="F:DNA binding"/>
    <property type="evidence" value="ECO:0007669"/>
    <property type="project" value="UniProtKB-UniRule"/>
</dbReference>
<dbReference type="InterPro" id="IPR000093">
    <property type="entry name" value="DNA_Rcmb_RecR"/>
</dbReference>
<dbReference type="AlphaFoldDB" id="A0A173TGF1"/>
<dbReference type="InterPro" id="IPR006171">
    <property type="entry name" value="TOPRIM_dom"/>
</dbReference>
<keyword evidence="1" id="KW-0863">Zinc-finger</keyword>
<dbReference type="GO" id="GO:0006281">
    <property type="term" value="P:DNA repair"/>
    <property type="evidence" value="ECO:0007669"/>
    <property type="project" value="UniProtKB-UniRule"/>
</dbReference>
<dbReference type="InterPro" id="IPR015967">
    <property type="entry name" value="Rcmb_RecR_Znf"/>
</dbReference>
<gene>
    <name evidence="1 2" type="primary">recR</name>
    <name evidence="2" type="ORF">GMA92_14875</name>
</gene>
<dbReference type="GeneID" id="60057920"/>